<evidence type="ECO:0000256" key="4">
    <source>
        <dbReference type="ARBA" id="ARBA00022729"/>
    </source>
</evidence>
<dbReference type="GO" id="GO:0004130">
    <property type="term" value="F:cytochrome-c peroxidase activity"/>
    <property type="evidence" value="ECO:0007669"/>
    <property type="project" value="TreeGrafter"/>
</dbReference>
<evidence type="ECO:0000256" key="7">
    <source>
        <dbReference type="PROSITE-ProRule" id="PRU00433"/>
    </source>
</evidence>
<dbReference type="InterPro" id="IPR009056">
    <property type="entry name" value="Cyt_c-like_dom"/>
</dbReference>
<comment type="caution">
    <text evidence="11">The sequence shown here is derived from an EMBL/GenBank/DDBJ whole genome shotgun (WGS) entry which is preliminary data.</text>
</comment>
<keyword evidence="11" id="KW-0575">Peroxidase</keyword>
<feature type="domain" description="Cytochrome c" evidence="10">
    <location>
        <begin position="238"/>
        <end position="477"/>
    </location>
</feature>
<evidence type="ECO:0000313" key="11">
    <source>
        <dbReference type="EMBL" id="NML34734.1"/>
    </source>
</evidence>
<reference evidence="11 12" key="1">
    <citation type="submission" date="2020-04" db="EMBL/GenBank/DDBJ databases">
        <title>Paraburkholderia sp. G-4-1-8 isolated from soil.</title>
        <authorList>
            <person name="Dahal R.H."/>
        </authorList>
    </citation>
    <scope>NUCLEOTIDE SEQUENCE [LARGE SCALE GENOMIC DNA]</scope>
    <source>
        <strain evidence="11 12">G-4-1-8</strain>
    </source>
</reference>
<keyword evidence="12" id="KW-1185">Reference proteome</keyword>
<keyword evidence="6 7" id="KW-0408">Iron</keyword>
<dbReference type="PROSITE" id="PS51007">
    <property type="entry name" value="CYTC"/>
    <property type="match status" value="2"/>
</dbReference>
<sequence length="494" mass="51374">MRTLSLGVLCALSLILTACGGGGSDGGSGSSQTSSSGSSGTTSSVAPPATVTLSAAAQVGKQLFFDQNLSGNKNMACATCHNPQYAYGPPNSLAVQLGSDPSLAGQRAVPSLRYKSMTPAYNDIADNPDGITQNAPGGGFMWDGRATTLATQASMPLLNPLEMNNASAADVVKVVQGASYASLFQQAFGSGVFSNSDTVFTDIGLALQAYQTEDPSFAPYSSKFDLYESNKVGGTLTAAELRGLELFNDTDKGAGCVACHYAGANFNGSVGLMTDFTYQAIGVPRNDTSIPDNPDPIPSNTNAAYYDMGLCGPLNTIHPPGTAKSGGGPDSFTGVNVPDPYCGRFKVPTLRNVSTRTAFFHNGVFHSLTQVLNFYNTRDTNPEYWYPSSGGNSSQTTQNPSYALFPTYASGATVTTFNDLPAAYQGNIDEELPMGQGQTDAGGTTAADGAQPRAFHSTPQLTQQNIADLVCFLNTLTDGYQPPATQPTSGACVN</sequence>
<evidence type="ECO:0000256" key="1">
    <source>
        <dbReference type="ARBA" id="ARBA00004196"/>
    </source>
</evidence>
<dbReference type="Proteomes" id="UP000583127">
    <property type="component" value="Unassembled WGS sequence"/>
</dbReference>
<dbReference type="EMBL" id="JABBFZ010000024">
    <property type="protein sequence ID" value="NML34734.1"/>
    <property type="molecule type" value="Genomic_DNA"/>
</dbReference>
<evidence type="ECO:0000256" key="5">
    <source>
        <dbReference type="ARBA" id="ARBA00023002"/>
    </source>
</evidence>
<keyword evidence="4 9" id="KW-0732">Signal</keyword>
<dbReference type="Gene3D" id="1.10.760.10">
    <property type="entry name" value="Cytochrome c-like domain"/>
    <property type="match status" value="2"/>
</dbReference>
<evidence type="ECO:0000313" key="12">
    <source>
        <dbReference type="Proteomes" id="UP000583127"/>
    </source>
</evidence>
<feature type="compositionally biased region" description="Low complexity" evidence="8">
    <location>
        <begin position="30"/>
        <end position="44"/>
    </location>
</feature>
<feature type="compositionally biased region" description="Low complexity" evidence="8">
    <location>
        <begin position="435"/>
        <end position="451"/>
    </location>
</feature>
<keyword evidence="2 7" id="KW-0349">Heme</keyword>
<feature type="chain" id="PRO_5031531910" evidence="9">
    <location>
        <begin position="21"/>
        <end position="494"/>
    </location>
</feature>
<dbReference type="PANTHER" id="PTHR30600:SF10">
    <property type="entry name" value="BLL6722 PROTEIN"/>
    <property type="match status" value="1"/>
</dbReference>
<evidence type="ECO:0000256" key="8">
    <source>
        <dbReference type="SAM" id="MobiDB-lite"/>
    </source>
</evidence>
<dbReference type="RefSeq" id="WP_169500919.1">
    <property type="nucleotide sequence ID" value="NZ_JABBFZ010000024.1"/>
</dbReference>
<protein>
    <submittedName>
        <fullName evidence="11">Cytochrome-c peroxidase</fullName>
    </submittedName>
</protein>
<dbReference type="InterPro" id="IPR051395">
    <property type="entry name" value="Cytochrome_c_Peroxidase/MauG"/>
</dbReference>
<dbReference type="AlphaFoldDB" id="A0A7Y0A1G4"/>
<accession>A0A7Y0A1G4</accession>
<dbReference type="Pfam" id="PF03150">
    <property type="entry name" value="CCP_MauG"/>
    <property type="match status" value="1"/>
</dbReference>
<dbReference type="InterPro" id="IPR036909">
    <property type="entry name" value="Cyt_c-like_dom_sf"/>
</dbReference>
<dbReference type="GO" id="GO:0009055">
    <property type="term" value="F:electron transfer activity"/>
    <property type="evidence" value="ECO:0007669"/>
    <property type="project" value="InterPro"/>
</dbReference>
<feature type="region of interest" description="Disordered" evidence="8">
    <location>
        <begin position="430"/>
        <end position="452"/>
    </location>
</feature>
<gene>
    <name evidence="11" type="ORF">HHL14_28395</name>
</gene>
<dbReference type="GO" id="GO:0020037">
    <property type="term" value="F:heme binding"/>
    <property type="evidence" value="ECO:0007669"/>
    <property type="project" value="InterPro"/>
</dbReference>
<feature type="signal peptide" evidence="9">
    <location>
        <begin position="1"/>
        <end position="20"/>
    </location>
</feature>
<organism evidence="11 12">
    <name type="scientific">Paraburkholderia antibiotica</name>
    <dbReference type="NCBI Taxonomy" id="2728839"/>
    <lineage>
        <taxon>Bacteria</taxon>
        <taxon>Pseudomonadati</taxon>
        <taxon>Pseudomonadota</taxon>
        <taxon>Betaproteobacteria</taxon>
        <taxon>Burkholderiales</taxon>
        <taxon>Burkholderiaceae</taxon>
        <taxon>Paraburkholderia</taxon>
    </lineage>
</organism>
<feature type="region of interest" description="Disordered" evidence="8">
    <location>
        <begin position="26"/>
        <end position="47"/>
    </location>
</feature>
<evidence type="ECO:0000256" key="6">
    <source>
        <dbReference type="ARBA" id="ARBA00023004"/>
    </source>
</evidence>
<keyword evidence="3 7" id="KW-0479">Metal-binding</keyword>
<dbReference type="PANTHER" id="PTHR30600">
    <property type="entry name" value="CYTOCHROME C PEROXIDASE-RELATED"/>
    <property type="match status" value="1"/>
</dbReference>
<dbReference type="GO" id="GO:0046872">
    <property type="term" value="F:metal ion binding"/>
    <property type="evidence" value="ECO:0007669"/>
    <property type="project" value="UniProtKB-KW"/>
</dbReference>
<keyword evidence="5" id="KW-0560">Oxidoreductase</keyword>
<name>A0A7Y0A1G4_9BURK</name>
<dbReference type="PROSITE" id="PS51257">
    <property type="entry name" value="PROKAR_LIPOPROTEIN"/>
    <property type="match status" value="1"/>
</dbReference>
<dbReference type="SUPFAM" id="SSF46626">
    <property type="entry name" value="Cytochrome c"/>
    <property type="match status" value="2"/>
</dbReference>
<dbReference type="GO" id="GO:0030313">
    <property type="term" value="C:cell envelope"/>
    <property type="evidence" value="ECO:0007669"/>
    <property type="project" value="UniProtKB-SubCell"/>
</dbReference>
<dbReference type="InterPro" id="IPR004852">
    <property type="entry name" value="Di-haem_cyt_c_peroxidsae"/>
</dbReference>
<comment type="subcellular location">
    <subcellularLocation>
        <location evidence="1">Cell envelope</location>
    </subcellularLocation>
</comment>
<feature type="domain" description="Cytochrome c" evidence="10">
    <location>
        <begin position="55"/>
        <end position="179"/>
    </location>
</feature>
<evidence type="ECO:0000256" key="2">
    <source>
        <dbReference type="ARBA" id="ARBA00022617"/>
    </source>
</evidence>
<proteinExistence type="predicted"/>
<evidence type="ECO:0000256" key="3">
    <source>
        <dbReference type="ARBA" id="ARBA00022723"/>
    </source>
</evidence>
<evidence type="ECO:0000259" key="10">
    <source>
        <dbReference type="PROSITE" id="PS51007"/>
    </source>
</evidence>
<evidence type="ECO:0000256" key="9">
    <source>
        <dbReference type="SAM" id="SignalP"/>
    </source>
</evidence>